<evidence type="ECO:0000256" key="6">
    <source>
        <dbReference type="ARBA" id="ARBA00023004"/>
    </source>
</evidence>
<dbReference type="SMART" id="SM00702">
    <property type="entry name" value="P4Hc"/>
    <property type="match status" value="1"/>
</dbReference>
<dbReference type="Proteomes" id="UP001642540">
    <property type="component" value="Unassembled WGS sequence"/>
</dbReference>
<name>A0ABP1S1X6_9HEXA</name>
<comment type="cofactor">
    <cofactor evidence="1">
        <name>L-ascorbate</name>
        <dbReference type="ChEBI" id="CHEBI:38290"/>
    </cofactor>
</comment>
<comment type="caution">
    <text evidence="8">The sequence shown here is derived from an EMBL/GenBank/DDBJ whole genome shotgun (WGS) entry which is preliminary data.</text>
</comment>
<evidence type="ECO:0000256" key="3">
    <source>
        <dbReference type="ARBA" id="ARBA00022896"/>
    </source>
</evidence>
<dbReference type="InterPro" id="IPR045054">
    <property type="entry name" value="P4HA-like"/>
</dbReference>
<keyword evidence="4" id="KW-0223">Dioxygenase</keyword>
<dbReference type="PANTHER" id="PTHR10869">
    <property type="entry name" value="PROLYL 4-HYDROXYLASE ALPHA SUBUNIT"/>
    <property type="match status" value="1"/>
</dbReference>
<gene>
    <name evidence="8" type="ORF">ODALV1_LOCUS28633</name>
</gene>
<evidence type="ECO:0000313" key="8">
    <source>
        <dbReference type="EMBL" id="CAL8141237.1"/>
    </source>
</evidence>
<keyword evidence="2" id="KW-0479">Metal-binding</keyword>
<organism evidence="8 9">
    <name type="scientific">Orchesella dallaii</name>
    <dbReference type="NCBI Taxonomy" id="48710"/>
    <lineage>
        <taxon>Eukaryota</taxon>
        <taxon>Metazoa</taxon>
        <taxon>Ecdysozoa</taxon>
        <taxon>Arthropoda</taxon>
        <taxon>Hexapoda</taxon>
        <taxon>Collembola</taxon>
        <taxon>Entomobryomorpha</taxon>
        <taxon>Entomobryoidea</taxon>
        <taxon>Orchesellidae</taxon>
        <taxon>Orchesellinae</taxon>
        <taxon>Orchesella</taxon>
    </lineage>
</organism>
<keyword evidence="5" id="KW-0560">Oxidoreductase</keyword>
<dbReference type="Gene3D" id="2.60.120.620">
    <property type="entry name" value="q2cbj1_9rhob like domain"/>
    <property type="match status" value="1"/>
</dbReference>
<dbReference type="PANTHER" id="PTHR10869:SF244">
    <property type="entry name" value="PROLYL 4-HYDROXYLASE SUBUNIT ALPHA-2"/>
    <property type="match status" value="1"/>
</dbReference>
<protein>
    <recommendedName>
        <fullName evidence="7">Prolyl 4-hydroxylase alpha subunit domain-containing protein</fullName>
    </recommendedName>
</protein>
<evidence type="ECO:0000256" key="4">
    <source>
        <dbReference type="ARBA" id="ARBA00022964"/>
    </source>
</evidence>
<evidence type="ECO:0000259" key="7">
    <source>
        <dbReference type="SMART" id="SM00702"/>
    </source>
</evidence>
<sequence length="542" mass="62184">MKDRIARLQSELLELVDYTQDYEATTIRHIRGFKREKGDNETEIGRANIVASNALLIHAMSHRYAAKIPRIESELMKEDYGEALKESIAVFYEPQLEADVLKPAQYRDHIPSDRDLQDALTSLSTLYEFSKNVTPYNFAARLSSDTNQPILVNAYHATKISLTSFYHGMFGNAFDWILYADERTLQYSDDSISRDVVLYLKLYMIKMHNAEMFSPTKALPVSLNFYTDSVNNSMVHNVKGDKKRSIFIERFRRNELDVPSEVGYWVLCQGENLQAEENKSKLKCYLEYGRYSIFTLLPLKVEELSISPKILQFYDVLGGNEIQSIISLANTKPSLKLTTVFEEEEQDVKRKPPGRTSTRIENLSELVHLAKKVELITGLESSLDGSLDFEALEYVPGTYDFVHNQTVSARENEDYCLPLFELCVLSTEYFLFPKVIDPSYSDDVSENDESTNGSGDELGSIAFYLTTVEEGGYTPFLNARTFAKPVKGSAIYWENMHKNGSLHHEVWRAECPLVRGHKIMLIKHFQYSQQFLKFKCSLNQQE</sequence>
<keyword evidence="9" id="KW-1185">Reference proteome</keyword>
<feature type="domain" description="Prolyl 4-hydroxylase alpha subunit" evidence="7">
    <location>
        <begin position="308"/>
        <end position="526"/>
    </location>
</feature>
<evidence type="ECO:0000313" key="9">
    <source>
        <dbReference type="Proteomes" id="UP001642540"/>
    </source>
</evidence>
<keyword evidence="6" id="KW-0408">Iron</keyword>
<evidence type="ECO:0000256" key="1">
    <source>
        <dbReference type="ARBA" id="ARBA00001961"/>
    </source>
</evidence>
<evidence type="ECO:0000256" key="2">
    <source>
        <dbReference type="ARBA" id="ARBA00022723"/>
    </source>
</evidence>
<proteinExistence type="predicted"/>
<dbReference type="EMBL" id="CAXLJM020000146">
    <property type="protein sequence ID" value="CAL8141237.1"/>
    <property type="molecule type" value="Genomic_DNA"/>
</dbReference>
<keyword evidence="3" id="KW-0847">Vitamin C</keyword>
<evidence type="ECO:0000256" key="5">
    <source>
        <dbReference type="ARBA" id="ARBA00023002"/>
    </source>
</evidence>
<reference evidence="8 9" key="1">
    <citation type="submission" date="2024-08" db="EMBL/GenBank/DDBJ databases">
        <authorList>
            <person name="Cucini C."/>
            <person name="Frati F."/>
        </authorList>
    </citation>
    <scope>NUCLEOTIDE SEQUENCE [LARGE SCALE GENOMIC DNA]</scope>
</reference>
<dbReference type="InterPro" id="IPR006620">
    <property type="entry name" value="Pro_4_hyd_alph"/>
</dbReference>
<accession>A0ABP1S1X6</accession>